<dbReference type="Pfam" id="PF08521">
    <property type="entry name" value="2CSK_N"/>
    <property type="match status" value="1"/>
</dbReference>
<evidence type="ECO:0000313" key="16">
    <source>
        <dbReference type="Proteomes" id="UP000264310"/>
    </source>
</evidence>
<dbReference type="GO" id="GO:0005524">
    <property type="term" value="F:ATP binding"/>
    <property type="evidence" value="ECO:0007669"/>
    <property type="project" value="UniProtKB-KW"/>
</dbReference>
<dbReference type="InterPro" id="IPR050428">
    <property type="entry name" value="TCS_sensor_his_kinase"/>
</dbReference>
<evidence type="ECO:0000259" key="13">
    <source>
        <dbReference type="PROSITE" id="PS50109"/>
    </source>
</evidence>
<dbReference type="PANTHER" id="PTHR45436:SF14">
    <property type="entry name" value="SENSOR PROTEIN QSEC"/>
    <property type="match status" value="1"/>
</dbReference>
<evidence type="ECO:0000256" key="11">
    <source>
        <dbReference type="ARBA" id="ARBA00023012"/>
    </source>
</evidence>
<dbReference type="InterPro" id="IPR013727">
    <property type="entry name" value="2CSK_N"/>
</dbReference>
<keyword evidence="10 12" id="KW-1133">Transmembrane helix</keyword>
<gene>
    <name evidence="15" type="ORF">DYI37_07560</name>
</gene>
<evidence type="ECO:0000256" key="3">
    <source>
        <dbReference type="ARBA" id="ARBA00012438"/>
    </source>
</evidence>
<feature type="domain" description="Histidine kinase" evidence="13">
    <location>
        <begin position="239"/>
        <end position="446"/>
    </location>
</feature>
<reference evidence="15 16" key="1">
    <citation type="submission" date="2018-08" db="EMBL/GenBank/DDBJ databases">
        <title>Fulvimarina sp. 85, whole genome shotgun sequence.</title>
        <authorList>
            <person name="Tuo L."/>
        </authorList>
    </citation>
    <scope>NUCLEOTIDE SEQUENCE [LARGE SCALE GENOMIC DNA]</scope>
    <source>
        <strain evidence="15 16">85</strain>
    </source>
</reference>
<keyword evidence="12" id="KW-0472">Membrane</keyword>
<dbReference type="Proteomes" id="UP000264310">
    <property type="component" value="Unassembled WGS sequence"/>
</dbReference>
<evidence type="ECO:0000256" key="2">
    <source>
        <dbReference type="ARBA" id="ARBA00004141"/>
    </source>
</evidence>
<dbReference type="PROSITE" id="PS50109">
    <property type="entry name" value="HIS_KIN"/>
    <property type="match status" value="1"/>
</dbReference>
<protein>
    <recommendedName>
        <fullName evidence="3">histidine kinase</fullName>
        <ecNumber evidence="3">2.7.13.3</ecNumber>
    </recommendedName>
</protein>
<evidence type="ECO:0000256" key="1">
    <source>
        <dbReference type="ARBA" id="ARBA00000085"/>
    </source>
</evidence>
<dbReference type="SUPFAM" id="SSF55874">
    <property type="entry name" value="ATPase domain of HSP90 chaperone/DNA topoisomerase II/histidine kinase"/>
    <property type="match status" value="1"/>
</dbReference>
<dbReference type="EMBL" id="QURL01000003">
    <property type="protein sequence ID" value="RFC64196.1"/>
    <property type="molecule type" value="Genomic_DNA"/>
</dbReference>
<dbReference type="PANTHER" id="PTHR45436">
    <property type="entry name" value="SENSOR HISTIDINE KINASE YKOH"/>
    <property type="match status" value="1"/>
</dbReference>
<dbReference type="InterPro" id="IPR036097">
    <property type="entry name" value="HisK_dim/P_sf"/>
</dbReference>
<dbReference type="CDD" id="cd00082">
    <property type="entry name" value="HisKA"/>
    <property type="match status" value="1"/>
</dbReference>
<dbReference type="SMART" id="SM00388">
    <property type="entry name" value="HisKA"/>
    <property type="match status" value="1"/>
</dbReference>
<dbReference type="OrthoDB" id="9809766at2"/>
<feature type="transmembrane region" description="Helical" evidence="12">
    <location>
        <begin position="155"/>
        <end position="178"/>
    </location>
</feature>
<dbReference type="PROSITE" id="PS50885">
    <property type="entry name" value="HAMP"/>
    <property type="match status" value="1"/>
</dbReference>
<dbReference type="SUPFAM" id="SSF47384">
    <property type="entry name" value="Homodimeric domain of signal transducing histidine kinase"/>
    <property type="match status" value="1"/>
</dbReference>
<organism evidence="15 16">
    <name type="scientific">Fulvimarina endophytica</name>
    <dbReference type="NCBI Taxonomy" id="2293836"/>
    <lineage>
        <taxon>Bacteria</taxon>
        <taxon>Pseudomonadati</taxon>
        <taxon>Pseudomonadota</taxon>
        <taxon>Alphaproteobacteria</taxon>
        <taxon>Hyphomicrobiales</taxon>
        <taxon>Aurantimonadaceae</taxon>
        <taxon>Fulvimarina</taxon>
    </lineage>
</organism>
<keyword evidence="9" id="KW-0067">ATP-binding</keyword>
<accession>A0A371X4M9</accession>
<sequence>MTSSLRSRLFAILALATCLVWAFAAGWIWLSTRAEVERVLDSRLVEAARMVSSLIDSQEIGTTMAALDTMPAPEPHAHTAYERQISCQIWSLSGTLVGRSDGAPTARLSEAPSGFSDRMVEGETWRVYTVRNENLGVEVLVGDNMSIRRRLVADMMTGLAIPMGLGLPILGGFLWLGAGRGLRPLGRLAGGLEARRAEDLEPIPADGAPSEIRTVVTALNGLFARVTEARDHERQFLAFAAHELRTPLAGLKTQAEIAERAPDPAMRAAALARMKTAVDRSSRLVTQLLAMAEAEASEPRLAPIEEPERFLRELLADQRDAIERRGGRLLVAVEDGARPRADAALLALALRNLVENAVAHSPQGGTVRVLASNEGFDVEDEGAGLSEEEIGRATDRFFRGRNKVGIGSGLGLAIADLAASRMGATLALSRRDPNGLRAEIRLAPSPEPQGTIIQRMA</sequence>
<keyword evidence="5" id="KW-0808">Transferase</keyword>
<dbReference type="Gene3D" id="1.10.287.130">
    <property type="match status" value="1"/>
</dbReference>
<comment type="caution">
    <text evidence="15">The sequence shown here is derived from an EMBL/GenBank/DDBJ whole genome shotgun (WGS) entry which is preliminary data.</text>
</comment>
<dbReference type="InterPro" id="IPR003594">
    <property type="entry name" value="HATPase_dom"/>
</dbReference>
<dbReference type="EC" id="2.7.13.3" evidence="3"/>
<evidence type="ECO:0000256" key="9">
    <source>
        <dbReference type="ARBA" id="ARBA00022840"/>
    </source>
</evidence>
<evidence type="ECO:0000256" key="6">
    <source>
        <dbReference type="ARBA" id="ARBA00022692"/>
    </source>
</evidence>
<dbReference type="Pfam" id="PF00512">
    <property type="entry name" value="HisKA"/>
    <property type="match status" value="1"/>
</dbReference>
<dbReference type="InterPro" id="IPR036890">
    <property type="entry name" value="HATPase_C_sf"/>
</dbReference>
<evidence type="ECO:0000256" key="12">
    <source>
        <dbReference type="SAM" id="Phobius"/>
    </source>
</evidence>
<dbReference type="InterPro" id="IPR003661">
    <property type="entry name" value="HisK_dim/P_dom"/>
</dbReference>
<keyword evidence="8" id="KW-0418">Kinase</keyword>
<dbReference type="Pfam" id="PF02518">
    <property type="entry name" value="HATPase_c"/>
    <property type="match status" value="1"/>
</dbReference>
<comment type="catalytic activity">
    <reaction evidence="1">
        <text>ATP + protein L-histidine = ADP + protein N-phospho-L-histidine.</text>
        <dbReference type="EC" id="2.7.13.3"/>
    </reaction>
</comment>
<evidence type="ECO:0000259" key="14">
    <source>
        <dbReference type="PROSITE" id="PS50885"/>
    </source>
</evidence>
<dbReference type="InterPro" id="IPR003660">
    <property type="entry name" value="HAMP_dom"/>
</dbReference>
<evidence type="ECO:0000256" key="10">
    <source>
        <dbReference type="ARBA" id="ARBA00022989"/>
    </source>
</evidence>
<dbReference type="InterPro" id="IPR005467">
    <property type="entry name" value="His_kinase_dom"/>
</dbReference>
<evidence type="ECO:0000256" key="7">
    <source>
        <dbReference type="ARBA" id="ARBA00022741"/>
    </source>
</evidence>
<feature type="domain" description="HAMP" evidence="14">
    <location>
        <begin position="179"/>
        <end position="231"/>
    </location>
</feature>
<keyword evidence="6 12" id="KW-0812">Transmembrane</keyword>
<comment type="subcellular location">
    <subcellularLocation>
        <location evidence="2">Membrane</location>
        <topology evidence="2">Multi-pass membrane protein</topology>
    </subcellularLocation>
</comment>
<keyword evidence="11" id="KW-0902">Two-component regulatory system</keyword>
<name>A0A371X4M9_9HYPH</name>
<keyword evidence="16" id="KW-1185">Reference proteome</keyword>
<evidence type="ECO:0000256" key="4">
    <source>
        <dbReference type="ARBA" id="ARBA00022553"/>
    </source>
</evidence>
<evidence type="ECO:0000313" key="15">
    <source>
        <dbReference type="EMBL" id="RFC64196.1"/>
    </source>
</evidence>
<keyword evidence="7" id="KW-0547">Nucleotide-binding</keyword>
<dbReference type="AlphaFoldDB" id="A0A371X4M9"/>
<evidence type="ECO:0000256" key="5">
    <source>
        <dbReference type="ARBA" id="ARBA00022679"/>
    </source>
</evidence>
<proteinExistence type="predicted"/>
<dbReference type="GO" id="GO:0005886">
    <property type="term" value="C:plasma membrane"/>
    <property type="evidence" value="ECO:0007669"/>
    <property type="project" value="TreeGrafter"/>
</dbReference>
<keyword evidence="4" id="KW-0597">Phosphoprotein</keyword>
<dbReference type="SMART" id="SM00387">
    <property type="entry name" value="HATPase_c"/>
    <property type="match status" value="1"/>
</dbReference>
<dbReference type="RefSeq" id="WP_116682612.1">
    <property type="nucleotide sequence ID" value="NZ_QURL01000003.1"/>
</dbReference>
<dbReference type="GO" id="GO:0000155">
    <property type="term" value="F:phosphorelay sensor kinase activity"/>
    <property type="evidence" value="ECO:0007669"/>
    <property type="project" value="InterPro"/>
</dbReference>
<dbReference type="Gene3D" id="3.30.565.10">
    <property type="entry name" value="Histidine kinase-like ATPase, C-terminal domain"/>
    <property type="match status" value="1"/>
</dbReference>
<evidence type="ECO:0000256" key="8">
    <source>
        <dbReference type="ARBA" id="ARBA00022777"/>
    </source>
</evidence>